<dbReference type="EMBL" id="HG793126">
    <property type="protein sequence ID" value="CDK26027.1"/>
    <property type="molecule type" value="Genomic_DNA"/>
</dbReference>
<feature type="transmembrane region" description="Helical" evidence="1">
    <location>
        <begin position="135"/>
        <end position="163"/>
    </location>
</feature>
<keyword evidence="1" id="KW-1133">Transmembrane helix</keyword>
<keyword evidence="1" id="KW-0472">Membrane</keyword>
<evidence type="ECO:0000259" key="2">
    <source>
        <dbReference type="Pfam" id="PF02714"/>
    </source>
</evidence>
<dbReference type="GO" id="GO:0005886">
    <property type="term" value="C:plasma membrane"/>
    <property type="evidence" value="ECO:0007669"/>
    <property type="project" value="TreeGrafter"/>
</dbReference>
<feature type="transmembrane region" description="Helical" evidence="1">
    <location>
        <begin position="93"/>
        <end position="114"/>
    </location>
</feature>
<dbReference type="OrthoDB" id="1076608at2759"/>
<feature type="transmembrane region" description="Helical" evidence="1">
    <location>
        <begin position="183"/>
        <end position="204"/>
    </location>
</feature>
<dbReference type="RefSeq" id="XP_022458037.1">
    <property type="nucleotide sequence ID" value="XM_022604235.1"/>
</dbReference>
<reference evidence="3" key="1">
    <citation type="submission" date="2013-12" db="EMBL/GenBank/DDBJ databases">
        <authorList>
            <person name="Genoscope - CEA"/>
        </authorList>
    </citation>
    <scope>NUCLEOTIDE SEQUENCE</scope>
    <source>
        <strain evidence="3">CBS 1993</strain>
    </source>
</reference>
<dbReference type="InterPro" id="IPR045122">
    <property type="entry name" value="Csc1-like"/>
</dbReference>
<dbReference type="Proteomes" id="UP000019384">
    <property type="component" value="Unassembled WGS sequence"/>
</dbReference>
<evidence type="ECO:0000256" key="1">
    <source>
        <dbReference type="SAM" id="Phobius"/>
    </source>
</evidence>
<keyword evidence="4" id="KW-1185">Reference proteome</keyword>
<evidence type="ECO:0000313" key="3">
    <source>
        <dbReference type="EMBL" id="CDK26027.1"/>
    </source>
</evidence>
<sequence length="399" mass="44726">MAKNTLVFGEPFEMNDFTIDIDPKGIIWSNVQRGPSWKLVFSTNMANILGVAITVGWVVPVSFVGLVIQLPYLTTLIPYARWLNALPKIVKEVIAGILPTIALTCLTEIAQAMFRKLSLMRGVLTMAELELDLQRWYFSFLFVQVFLVVTISSGIMVIVEVALYNPTSLATIVARDLPKASSFFYSFFLLRGFTICGNVLLRLTELLKFLFHRRFVDSSEVNQKMRMAANAPRFRLGMLYPTVSLFGTIALVYAILAPLILVGTTISLMLIFIGYKYCFKNVFYRENHSETYGKLYTVALLQLYSGIYCLEICLIGFFGIVKDDSGIPCFNLSMGMILVFVATIITHTSILRKFSVPMAVLPLSLDNGLERDQNRVSTATRLGYLPASFGMCADQSPKM</sequence>
<feature type="transmembrane region" description="Helical" evidence="1">
    <location>
        <begin position="299"/>
        <end position="320"/>
    </location>
</feature>
<dbReference type="GO" id="GO:0005227">
    <property type="term" value="F:calcium-activated cation channel activity"/>
    <property type="evidence" value="ECO:0007669"/>
    <property type="project" value="InterPro"/>
</dbReference>
<keyword evidence="1" id="KW-0812">Transmembrane</keyword>
<feature type="transmembrane region" description="Helical" evidence="1">
    <location>
        <begin position="234"/>
        <end position="253"/>
    </location>
</feature>
<dbReference type="PANTHER" id="PTHR13018:SF20">
    <property type="entry name" value="SPORULATION-SPECIFIC PROTEIN 75"/>
    <property type="match status" value="1"/>
</dbReference>
<organism evidence="3 4">
    <name type="scientific">Kuraishia capsulata CBS 1993</name>
    <dbReference type="NCBI Taxonomy" id="1382522"/>
    <lineage>
        <taxon>Eukaryota</taxon>
        <taxon>Fungi</taxon>
        <taxon>Dikarya</taxon>
        <taxon>Ascomycota</taxon>
        <taxon>Saccharomycotina</taxon>
        <taxon>Pichiomycetes</taxon>
        <taxon>Pichiales</taxon>
        <taxon>Pichiaceae</taxon>
        <taxon>Kuraishia</taxon>
    </lineage>
</organism>
<evidence type="ECO:0000313" key="4">
    <source>
        <dbReference type="Proteomes" id="UP000019384"/>
    </source>
</evidence>
<proteinExistence type="predicted"/>
<reference evidence="3" key="2">
    <citation type="submission" date="2014-02" db="EMBL/GenBank/DDBJ databases">
        <title>Complete DNA sequence of /Kuraishia capsulata/ illustrates novel genomic features among budding yeasts (/Saccharomycotina/).</title>
        <authorList>
            <person name="Morales L."/>
            <person name="Noel B."/>
            <person name="Porcel B."/>
            <person name="Marcet-Houben M."/>
            <person name="Hullo M-F."/>
            <person name="Sacerdot C."/>
            <person name="Tekaia F."/>
            <person name="Leh-Louis V."/>
            <person name="Despons L."/>
            <person name="Khanna V."/>
            <person name="Aury J-M."/>
            <person name="Barbe V."/>
            <person name="Couloux A."/>
            <person name="Labadie K."/>
            <person name="Pelletier E."/>
            <person name="Souciet J-L."/>
            <person name="Boekhout T."/>
            <person name="Gabaldon T."/>
            <person name="Wincker P."/>
            <person name="Dujon B."/>
        </authorList>
    </citation>
    <scope>NUCLEOTIDE SEQUENCE</scope>
    <source>
        <strain evidence="3">CBS 1993</strain>
    </source>
</reference>
<dbReference type="Pfam" id="PF02714">
    <property type="entry name" value="RSN1_7TM"/>
    <property type="match status" value="1"/>
</dbReference>
<dbReference type="InterPro" id="IPR003864">
    <property type="entry name" value="CSC1/OSCA1-like_7TM"/>
</dbReference>
<dbReference type="GeneID" id="34519425"/>
<gene>
    <name evidence="3" type="ORF">KUCA_T00001998001</name>
</gene>
<dbReference type="AlphaFoldDB" id="W6MMB1"/>
<feature type="transmembrane region" description="Helical" evidence="1">
    <location>
        <begin position="332"/>
        <end position="351"/>
    </location>
</feature>
<dbReference type="PANTHER" id="PTHR13018">
    <property type="entry name" value="PROBABLE MEMBRANE PROTEIN DUF221-RELATED"/>
    <property type="match status" value="1"/>
</dbReference>
<dbReference type="HOGENOM" id="CLU_690914_0_0_1"/>
<feature type="transmembrane region" description="Helical" evidence="1">
    <location>
        <begin position="259"/>
        <end position="278"/>
    </location>
</feature>
<feature type="transmembrane region" description="Helical" evidence="1">
    <location>
        <begin position="48"/>
        <end position="73"/>
    </location>
</feature>
<feature type="domain" description="CSC1/OSCA1-like 7TM region" evidence="2">
    <location>
        <begin position="46"/>
        <end position="318"/>
    </location>
</feature>
<accession>W6MMB1</accession>
<protein>
    <recommendedName>
        <fullName evidence="2">CSC1/OSCA1-like 7TM region domain-containing protein</fullName>
    </recommendedName>
</protein>
<name>W6MMB1_9ASCO</name>
<dbReference type="STRING" id="1382522.W6MMB1"/>